<evidence type="ECO:0000313" key="3">
    <source>
        <dbReference type="Proteomes" id="UP000440578"/>
    </source>
</evidence>
<keyword evidence="1" id="KW-0732">Signal</keyword>
<organism evidence="2 3">
    <name type="scientific">Amphibalanus amphitrite</name>
    <name type="common">Striped barnacle</name>
    <name type="synonym">Balanus amphitrite</name>
    <dbReference type="NCBI Taxonomy" id="1232801"/>
    <lineage>
        <taxon>Eukaryota</taxon>
        <taxon>Metazoa</taxon>
        <taxon>Ecdysozoa</taxon>
        <taxon>Arthropoda</taxon>
        <taxon>Crustacea</taxon>
        <taxon>Multicrustacea</taxon>
        <taxon>Cirripedia</taxon>
        <taxon>Thoracica</taxon>
        <taxon>Thoracicalcarea</taxon>
        <taxon>Balanomorpha</taxon>
        <taxon>Balanoidea</taxon>
        <taxon>Balanidae</taxon>
        <taxon>Amphibalaninae</taxon>
        <taxon>Amphibalanus</taxon>
    </lineage>
</organism>
<dbReference type="Proteomes" id="UP000440578">
    <property type="component" value="Unassembled WGS sequence"/>
</dbReference>
<name>A0A6A4V8T0_AMPAM</name>
<proteinExistence type="predicted"/>
<keyword evidence="3" id="KW-1185">Reference proteome</keyword>
<dbReference type="EMBL" id="VIIS01001983">
    <property type="protein sequence ID" value="KAF0290083.1"/>
    <property type="molecule type" value="Genomic_DNA"/>
</dbReference>
<reference evidence="2 3" key="1">
    <citation type="submission" date="2019-07" db="EMBL/GenBank/DDBJ databases">
        <title>Draft genome assembly of a fouling barnacle, Amphibalanus amphitrite (Darwin, 1854): The first reference genome for Thecostraca.</title>
        <authorList>
            <person name="Kim W."/>
        </authorList>
    </citation>
    <scope>NUCLEOTIDE SEQUENCE [LARGE SCALE GENOMIC DNA]</scope>
    <source>
        <strain evidence="2">SNU_AA5</strain>
        <tissue evidence="2">Soma without cirri and trophi</tissue>
    </source>
</reference>
<dbReference type="OrthoDB" id="6423516at2759"/>
<accession>A0A6A4V8T0</accession>
<comment type="caution">
    <text evidence="2">The sequence shown here is derived from an EMBL/GenBank/DDBJ whole genome shotgun (WGS) entry which is preliminary data.</text>
</comment>
<protein>
    <submittedName>
        <fullName evidence="2">Warthog protein 6</fullName>
    </submittedName>
</protein>
<feature type="signal peptide" evidence="1">
    <location>
        <begin position="1"/>
        <end position="19"/>
    </location>
</feature>
<evidence type="ECO:0000313" key="2">
    <source>
        <dbReference type="EMBL" id="KAF0290083.1"/>
    </source>
</evidence>
<feature type="chain" id="PRO_5025614145" evidence="1">
    <location>
        <begin position="20"/>
        <end position="119"/>
    </location>
</feature>
<gene>
    <name evidence="2" type="primary">wrt-6_0</name>
    <name evidence="2" type="ORF">FJT64_011706</name>
</gene>
<evidence type="ECO:0000256" key="1">
    <source>
        <dbReference type="SAM" id="SignalP"/>
    </source>
</evidence>
<dbReference type="AlphaFoldDB" id="A0A6A4V8T0"/>
<sequence length="119" mass="13159">MGRLGKLFLIAALAAVAAAQHGNSYGHDEYDAKTPVVLPDGRTQHVKYYADHYGGFNADVSYEGYAQYPEHHAPAYKAAPAYKPAPAYHEPAYKPTYKPVHKPAYTPTYKAAPLYKPVY</sequence>